<feature type="non-terminal residue" evidence="1">
    <location>
        <position position="1"/>
    </location>
</feature>
<feature type="non-terminal residue" evidence="1">
    <location>
        <position position="155"/>
    </location>
</feature>
<gene>
    <name evidence="1" type="ORF">H0E87_021957</name>
</gene>
<dbReference type="EMBL" id="JACEGQ020000012">
    <property type="protein sequence ID" value="KAH8492572.1"/>
    <property type="molecule type" value="Genomic_DNA"/>
</dbReference>
<protein>
    <submittedName>
        <fullName evidence="1">Uncharacterized protein</fullName>
    </submittedName>
</protein>
<name>A0A8T2XIG3_POPDE</name>
<dbReference type="Proteomes" id="UP000807159">
    <property type="component" value="Chromosome 12"/>
</dbReference>
<accession>A0A8T2XIG3</accession>
<dbReference type="AlphaFoldDB" id="A0A8T2XIG3"/>
<sequence>ILLWFPSSSPSLRVVGGSQAERPRGGCCCWAGFGLLFWLFAVEKTEEDVAEEGASVLLGMWALEERLEKGSLSGVGDGGAAAADFYGLKIRGKGNGGKIGCGLKGRWKGKQGERLQWQRGLEAFCSLVLFGRREGGAGFGRKGSGLCGEDGQGAK</sequence>
<comment type="caution">
    <text evidence="1">The sequence shown here is derived from an EMBL/GenBank/DDBJ whole genome shotgun (WGS) entry which is preliminary data.</text>
</comment>
<reference evidence="1" key="1">
    <citation type="journal article" date="2021" name="J. Hered.">
        <title>Genome Assembly of Salicaceae Populus deltoides (Eastern Cottonwood) I-69 Based on Nanopore Sequencing and Hi-C Technologies.</title>
        <authorList>
            <person name="Bai S."/>
            <person name="Wu H."/>
            <person name="Zhang J."/>
            <person name="Pan Z."/>
            <person name="Zhao W."/>
            <person name="Li Z."/>
            <person name="Tong C."/>
        </authorList>
    </citation>
    <scope>NUCLEOTIDE SEQUENCE</scope>
    <source>
        <tissue evidence="1">Leaf</tissue>
    </source>
</reference>
<evidence type="ECO:0000313" key="2">
    <source>
        <dbReference type="Proteomes" id="UP000807159"/>
    </source>
</evidence>
<keyword evidence="2" id="KW-1185">Reference proteome</keyword>
<organism evidence="1 2">
    <name type="scientific">Populus deltoides</name>
    <name type="common">Eastern poplar</name>
    <name type="synonym">Eastern cottonwood</name>
    <dbReference type="NCBI Taxonomy" id="3696"/>
    <lineage>
        <taxon>Eukaryota</taxon>
        <taxon>Viridiplantae</taxon>
        <taxon>Streptophyta</taxon>
        <taxon>Embryophyta</taxon>
        <taxon>Tracheophyta</taxon>
        <taxon>Spermatophyta</taxon>
        <taxon>Magnoliopsida</taxon>
        <taxon>eudicotyledons</taxon>
        <taxon>Gunneridae</taxon>
        <taxon>Pentapetalae</taxon>
        <taxon>rosids</taxon>
        <taxon>fabids</taxon>
        <taxon>Malpighiales</taxon>
        <taxon>Salicaceae</taxon>
        <taxon>Saliceae</taxon>
        <taxon>Populus</taxon>
    </lineage>
</organism>
<proteinExistence type="predicted"/>
<evidence type="ECO:0000313" key="1">
    <source>
        <dbReference type="EMBL" id="KAH8492572.1"/>
    </source>
</evidence>